<reference evidence="1 2" key="1">
    <citation type="journal article" date="2018" name="Environ. Microbiol.">
        <title>Novel energy conservation strategies and behaviour of Pelotomaculum schinkii driving syntrophic propionate catabolism.</title>
        <authorList>
            <person name="Hidalgo-Ahumada C.A.P."/>
            <person name="Nobu M.K."/>
            <person name="Narihiro T."/>
            <person name="Tamaki H."/>
            <person name="Liu W.T."/>
            <person name="Kamagata Y."/>
            <person name="Stams A.J.M."/>
            <person name="Imachi H."/>
            <person name="Sousa D.Z."/>
        </authorList>
    </citation>
    <scope>NUCLEOTIDE SEQUENCE [LARGE SCALE GENOMIC DNA]</scope>
    <source>
        <strain evidence="1 2">MGP</strain>
    </source>
</reference>
<gene>
    <name evidence="1" type="ORF">Pmgp_03317</name>
</gene>
<dbReference type="AlphaFoldDB" id="A0A4Y7RJM4"/>
<keyword evidence="2" id="KW-1185">Reference proteome</keyword>
<sequence>MYEIICPLCGRSCYSATRLDWLKNKTCPYCGYPLIENEQDKTSADSVNDG</sequence>
<accession>A0A4Y7RJM4</accession>
<organism evidence="1 2">
    <name type="scientific">Pelotomaculum propionicicum</name>
    <dbReference type="NCBI Taxonomy" id="258475"/>
    <lineage>
        <taxon>Bacteria</taxon>
        <taxon>Bacillati</taxon>
        <taxon>Bacillota</taxon>
        <taxon>Clostridia</taxon>
        <taxon>Eubacteriales</taxon>
        <taxon>Desulfotomaculaceae</taxon>
        <taxon>Pelotomaculum</taxon>
    </lineage>
</organism>
<dbReference type="Proteomes" id="UP000297597">
    <property type="component" value="Unassembled WGS sequence"/>
</dbReference>
<comment type="caution">
    <text evidence="1">The sequence shown here is derived from an EMBL/GenBank/DDBJ whole genome shotgun (WGS) entry which is preliminary data.</text>
</comment>
<evidence type="ECO:0000313" key="2">
    <source>
        <dbReference type="Proteomes" id="UP000297597"/>
    </source>
</evidence>
<protein>
    <submittedName>
        <fullName evidence="1">Uncharacterized protein</fullName>
    </submittedName>
</protein>
<name>A0A4Y7RJM4_9FIRM</name>
<proteinExistence type="predicted"/>
<dbReference type="RefSeq" id="WP_192902984.1">
    <property type="nucleotide sequence ID" value="NZ_QFFZ01000056.1"/>
</dbReference>
<dbReference type="EMBL" id="QFFZ01000056">
    <property type="protein sequence ID" value="TEB09185.1"/>
    <property type="molecule type" value="Genomic_DNA"/>
</dbReference>
<evidence type="ECO:0000313" key="1">
    <source>
        <dbReference type="EMBL" id="TEB09185.1"/>
    </source>
</evidence>